<dbReference type="SUPFAM" id="SSF55653">
    <property type="entry name" value="Ribosomal protein L9 C-domain"/>
    <property type="match status" value="1"/>
</dbReference>
<gene>
    <name evidence="8" type="ORF">MNBD_GAMMA19-1136</name>
</gene>
<evidence type="ECO:0000256" key="6">
    <source>
        <dbReference type="SAM" id="Coils"/>
    </source>
</evidence>
<keyword evidence="2" id="KW-0699">rRNA-binding</keyword>
<dbReference type="Pfam" id="PF01281">
    <property type="entry name" value="Ribosomal_L9_N"/>
    <property type="match status" value="1"/>
</dbReference>
<dbReference type="InterPro" id="IPR009027">
    <property type="entry name" value="Ribosomal_bL9/RNase_H1_N"/>
</dbReference>
<organism evidence="8">
    <name type="scientific">hydrothermal vent metagenome</name>
    <dbReference type="NCBI Taxonomy" id="652676"/>
    <lineage>
        <taxon>unclassified sequences</taxon>
        <taxon>metagenomes</taxon>
        <taxon>ecological metagenomes</taxon>
    </lineage>
</organism>
<dbReference type="AlphaFoldDB" id="A0A3B1A2G7"/>
<dbReference type="Gene3D" id="3.40.5.10">
    <property type="entry name" value="Ribosomal protein L9, N-terminal domain"/>
    <property type="match status" value="1"/>
</dbReference>
<evidence type="ECO:0000256" key="5">
    <source>
        <dbReference type="ARBA" id="ARBA00023274"/>
    </source>
</evidence>
<dbReference type="GO" id="GO:0019843">
    <property type="term" value="F:rRNA binding"/>
    <property type="evidence" value="ECO:0007669"/>
    <property type="project" value="UniProtKB-KW"/>
</dbReference>
<dbReference type="Gene3D" id="3.10.430.100">
    <property type="entry name" value="Ribosomal protein L9, C-terminal domain"/>
    <property type="match status" value="1"/>
</dbReference>
<dbReference type="GO" id="GO:1990904">
    <property type="term" value="C:ribonucleoprotein complex"/>
    <property type="evidence" value="ECO:0007669"/>
    <property type="project" value="UniProtKB-KW"/>
</dbReference>
<evidence type="ECO:0000256" key="3">
    <source>
        <dbReference type="ARBA" id="ARBA00022884"/>
    </source>
</evidence>
<accession>A0A3B1A2G7</accession>
<dbReference type="InterPro" id="IPR020070">
    <property type="entry name" value="Ribosomal_bL9_N"/>
</dbReference>
<protein>
    <submittedName>
        <fullName evidence="8">LSU ribosomal protein L9p</fullName>
    </submittedName>
</protein>
<evidence type="ECO:0000256" key="2">
    <source>
        <dbReference type="ARBA" id="ARBA00022730"/>
    </source>
</evidence>
<dbReference type="PANTHER" id="PTHR21368">
    <property type="entry name" value="50S RIBOSOMAL PROTEIN L9"/>
    <property type="match status" value="1"/>
</dbReference>
<dbReference type="InterPro" id="IPR036791">
    <property type="entry name" value="Ribosomal_bL9_C_sf"/>
</dbReference>
<sequence>MNVILLERVQNLGDLGDQVNVKAGYGRNFLIPQGKAVSASKDNVAKFEARRAELEKTAAEKLAAAEARKTALEALEITITQQAGDEGKLFGSVGTHDIAEAITAAGAEVSRAEVRLSEGALRQVGDYEISIELHSDVQATVKLSVVAEA</sequence>
<dbReference type="Pfam" id="PF03948">
    <property type="entry name" value="Ribosomal_L9_C"/>
    <property type="match status" value="1"/>
</dbReference>
<keyword evidence="3" id="KW-0694">RNA-binding</keyword>
<dbReference type="GO" id="GO:0005840">
    <property type="term" value="C:ribosome"/>
    <property type="evidence" value="ECO:0007669"/>
    <property type="project" value="UniProtKB-KW"/>
</dbReference>
<dbReference type="GO" id="GO:0006412">
    <property type="term" value="P:translation"/>
    <property type="evidence" value="ECO:0007669"/>
    <property type="project" value="InterPro"/>
</dbReference>
<dbReference type="PROSITE" id="PS00651">
    <property type="entry name" value="RIBOSOMAL_L9"/>
    <property type="match status" value="1"/>
</dbReference>
<evidence type="ECO:0000256" key="1">
    <source>
        <dbReference type="ARBA" id="ARBA00010605"/>
    </source>
</evidence>
<evidence type="ECO:0000256" key="4">
    <source>
        <dbReference type="ARBA" id="ARBA00022980"/>
    </source>
</evidence>
<reference evidence="8" key="1">
    <citation type="submission" date="2018-06" db="EMBL/GenBank/DDBJ databases">
        <authorList>
            <person name="Zhirakovskaya E."/>
        </authorList>
    </citation>
    <scope>NUCLEOTIDE SEQUENCE</scope>
</reference>
<keyword evidence="6" id="KW-0175">Coiled coil</keyword>
<feature type="domain" description="Ribosomal protein L9" evidence="7">
    <location>
        <begin position="13"/>
        <end position="40"/>
    </location>
</feature>
<keyword evidence="5" id="KW-0687">Ribonucleoprotein</keyword>
<dbReference type="NCBIfam" id="TIGR00158">
    <property type="entry name" value="L9"/>
    <property type="match status" value="1"/>
</dbReference>
<comment type="similarity">
    <text evidence="1">Belongs to the bacterial ribosomal protein bL9 family.</text>
</comment>
<name>A0A3B1A2G7_9ZZZZ</name>
<feature type="coiled-coil region" evidence="6">
    <location>
        <begin position="37"/>
        <end position="64"/>
    </location>
</feature>
<dbReference type="InterPro" id="IPR036935">
    <property type="entry name" value="Ribosomal_bL9_N_sf"/>
</dbReference>
<evidence type="ECO:0000313" key="8">
    <source>
        <dbReference type="EMBL" id="VAW95750.1"/>
    </source>
</evidence>
<evidence type="ECO:0000259" key="7">
    <source>
        <dbReference type="PROSITE" id="PS00651"/>
    </source>
</evidence>
<dbReference type="InterPro" id="IPR000244">
    <property type="entry name" value="Ribosomal_bL9"/>
</dbReference>
<proteinExistence type="inferred from homology"/>
<dbReference type="SUPFAM" id="SSF55658">
    <property type="entry name" value="L9 N-domain-like"/>
    <property type="match status" value="1"/>
</dbReference>
<dbReference type="EMBL" id="UOFV01000069">
    <property type="protein sequence ID" value="VAW95750.1"/>
    <property type="molecule type" value="Genomic_DNA"/>
</dbReference>
<dbReference type="InterPro" id="IPR020069">
    <property type="entry name" value="Ribosomal_bL9_C"/>
</dbReference>
<dbReference type="InterPro" id="IPR020594">
    <property type="entry name" value="Ribosomal_bL9_bac/chp"/>
</dbReference>
<keyword evidence="4 8" id="KW-0689">Ribosomal protein</keyword>
<dbReference type="GO" id="GO:0003735">
    <property type="term" value="F:structural constituent of ribosome"/>
    <property type="evidence" value="ECO:0007669"/>
    <property type="project" value="InterPro"/>
</dbReference>
<dbReference type="HAMAP" id="MF_00503">
    <property type="entry name" value="Ribosomal_bL9"/>
    <property type="match status" value="1"/>
</dbReference>